<proteinExistence type="predicted"/>
<reference evidence="3" key="1">
    <citation type="submission" date="2017-09" db="EMBL/GenBank/DDBJ databases">
        <title>Depth-based differentiation of microbial function through sediment-hosted aquifers and enrichment of novel symbionts in the deep terrestrial subsurface.</title>
        <authorList>
            <person name="Probst A.J."/>
            <person name="Ladd B."/>
            <person name="Jarett J.K."/>
            <person name="Geller-Mcgrath D.E."/>
            <person name="Sieber C.M.K."/>
            <person name="Emerson J.B."/>
            <person name="Anantharaman K."/>
            <person name="Thomas B.C."/>
            <person name="Malmstrom R."/>
            <person name="Stieglmeier M."/>
            <person name="Klingl A."/>
            <person name="Woyke T."/>
            <person name="Ryan C.M."/>
            <person name="Banfield J.F."/>
        </authorList>
    </citation>
    <scope>NUCLEOTIDE SEQUENCE [LARGE SCALE GENOMIC DNA]</scope>
</reference>
<dbReference type="Pfam" id="PF21694">
    <property type="entry name" value="DNA_pol3_delta_C"/>
    <property type="match status" value="1"/>
</dbReference>
<dbReference type="EMBL" id="PETJ01000031">
    <property type="protein sequence ID" value="PIV65126.1"/>
    <property type="molecule type" value="Genomic_DNA"/>
</dbReference>
<evidence type="ECO:0000259" key="1">
    <source>
        <dbReference type="Pfam" id="PF21694"/>
    </source>
</evidence>
<evidence type="ECO:0000313" key="2">
    <source>
        <dbReference type="EMBL" id="PIV65126.1"/>
    </source>
</evidence>
<gene>
    <name evidence="2" type="ORF">COS09_01240</name>
</gene>
<dbReference type="AlphaFoldDB" id="A0A2M7EBK7"/>
<feature type="domain" description="DNA polymerase III delta subunit-like C-terminal" evidence="1">
    <location>
        <begin position="1"/>
        <end position="49"/>
    </location>
</feature>
<dbReference type="Gene3D" id="1.20.272.10">
    <property type="match status" value="1"/>
</dbReference>
<dbReference type="InterPro" id="IPR048466">
    <property type="entry name" value="DNA_pol3_delta-like_C"/>
</dbReference>
<feature type="non-terminal residue" evidence="2">
    <location>
        <position position="1"/>
    </location>
</feature>
<protein>
    <submittedName>
        <fullName evidence="2">DNA polymerase III subunit delta</fullName>
    </submittedName>
</protein>
<comment type="caution">
    <text evidence="2">The sequence shown here is derived from an EMBL/GenBank/DDBJ whole genome shotgun (WGS) entry which is preliminary data.</text>
</comment>
<sequence length="50" mass="5855">YIIKKSYSLAQKFTIQELKKIYQKIFQVDLDIKTGRVEPEVALDLLIAEI</sequence>
<name>A0A2M7EBK7_9BACT</name>
<evidence type="ECO:0000313" key="3">
    <source>
        <dbReference type="Proteomes" id="UP000230766"/>
    </source>
</evidence>
<dbReference type="Proteomes" id="UP000230766">
    <property type="component" value="Unassembled WGS sequence"/>
</dbReference>
<organism evidence="2 3">
    <name type="scientific">Candidatus Nealsonbacteria bacterium CG01_land_8_20_14_3_00_12</name>
    <dbReference type="NCBI Taxonomy" id="1974697"/>
    <lineage>
        <taxon>Bacteria</taxon>
        <taxon>Candidatus Nealsoniibacteriota</taxon>
    </lineage>
</organism>
<accession>A0A2M7EBK7</accession>